<organism evidence="11 12">
    <name type="scientific">Proteiniclasticum aestuarii</name>
    <dbReference type="NCBI Taxonomy" id="2817862"/>
    <lineage>
        <taxon>Bacteria</taxon>
        <taxon>Bacillati</taxon>
        <taxon>Bacillota</taxon>
        <taxon>Clostridia</taxon>
        <taxon>Eubacteriales</taxon>
        <taxon>Clostridiaceae</taxon>
        <taxon>Proteiniclasticum</taxon>
    </lineage>
</organism>
<evidence type="ECO:0000256" key="9">
    <source>
        <dbReference type="SAM" id="Phobius"/>
    </source>
</evidence>
<evidence type="ECO:0000256" key="8">
    <source>
        <dbReference type="ARBA" id="ARBA00038436"/>
    </source>
</evidence>
<evidence type="ECO:0000256" key="4">
    <source>
        <dbReference type="ARBA" id="ARBA00022519"/>
    </source>
</evidence>
<feature type="transmembrane region" description="Helical" evidence="9">
    <location>
        <begin position="127"/>
        <end position="151"/>
    </location>
</feature>
<evidence type="ECO:0000256" key="7">
    <source>
        <dbReference type="ARBA" id="ARBA00023136"/>
    </source>
</evidence>
<comment type="subcellular location">
    <subcellularLocation>
        <location evidence="1">Cell inner membrane</location>
        <topology evidence="1">Multi-pass membrane protein</topology>
    </subcellularLocation>
</comment>
<gene>
    <name evidence="11" type="ORF">J3A84_03100</name>
</gene>
<evidence type="ECO:0000256" key="3">
    <source>
        <dbReference type="ARBA" id="ARBA00022475"/>
    </source>
</evidence>
<dbReference type="Pfam" id="PF04290">
    <property type="entry name" value="DctQ"/>
    <property type="match status" value="1"/>
</dbReference>
<feature type="transmembrane region" description="Helical" evidence="9">
    <location>
        <begin position="86"/>
        <end position="107"/>
    </location>
</feature>
<keyword evidence="3" id="KW-1003">Cell membrane</keyword>
<comment type="caution">
    <text evidence="11">The sequence shown here is derived from an EMBL/GenBank/DDBJ whole genome shotgun (WGS) entry which is preliminary data.</text>
</comment>
<accession>A0A939KJT7</accession>
<dbReference type="PANTHER" id="PTHR35011">
    <property type="entry name" value="2,3-DIKETO-L-GULONATE TRAP TRANSPORTER SMALL PERMEASE PROTEIN YIAM"/>
    <property type="match status" value="1"/>
</dbReference>
<keyword evidence="7 9" id="KW-0472">Membrane</keyword>
<dbReference type="InterPro" id="IPR007387">
    <property type="entry name" value="TRAP_DctQ"/>
</dbReference>
<evidence type="ECO:0000256" key="6">
    <source>
        <dbReference type="ARBA" id="ARBA00022989"/>
    </source>
</evidence>
<dbReference type="AlphaFoldDB" id="A0A939KJT7"/>
<sequence>MKKIIDRTFHYIESLCKILLIVQIISVTIVVIGRQVFGRTPVWGEELTLFSMVWASLLGATVLLKNDGHIAVTALDQYLPDKAIKFLDLLSYLFLGFYAVIMVIYGIKLVELTGLNMMPALKIKSSWLYGAMPVMAVAMLVILSEKIYLLLKGKDYKL</sequence>
<dbReference type="GO" id="GO:0022857">
    <property type="term" value="F:transmembrane transporter activity"/>
    <property type="evidence" value="ECO:0007669"/>
    <property type="project" value="TreeGrafter"/>
</dbReference>
<evidence type="ECO:0000313" key="12">
    <source>
        <dbReference type="Proteomes" id="UP000664218"/>
    </source>
</evidence>
<feature type="transmembrane region" description="Helical" evidence="9">
    <location>
        <begin position="12"/>
        <end position="32"/>
    </location>
</feature>
<keyword evidence="6 9" id="KW-1133">Transmembrane helix</keyword>
<comment type="similarity">
    <text evidence="8">Belongs to the TRAP transporter small permease family.</text>
</comment>
<keyword evidence="2" id="KW-0813">Transport</keyword>
<dbReference type="Proteomes" id="UP000664218">
    <property type="component" value="Unassembled WGS sequence"/>
</dbReference>
<evidence type="ECO:0000256" key="5">
    <source>
        <dbReference type="ARBA" id="ARBA00022692"/>
    </source>
</evidence>
<keyword evidence="12" id="KW-1185">Reference proteome</keyword>
<evidence type="ECO:0000259" key="10">
    <source>
        <dbReference type="Pfam" id="PF04290"/>
    </source>
</evidence>
<feature type="transmembrane region" description="Helical" evidence="9">
    <location>
        <begin position="47"/>
        <end position="65"/>
    </location>
</feature>
<dbReference type="EMBL" id="JAFNJU010000002">
    <property type="protein sequence ID" value="MBO1264030.1"/>
    <property type="molecule type" value="Genomic_DNA"/>
</dbReference>
<dbReference type="GO" id="GO:0005886">
    <property type="term" value="C:plasma membrane"/>
    <property type="evidence" value="ECO:0007669"/>
    <property type="project" value="UniProtKB-SubCell"/>
</dbReference>
<keyword evidence="4" id="KW-0997">Cell inner membrane</keyword>
<evidence type="ECO:0000256" key="2">
    <source>
        <dbReference type="ARBA" id="ARBA00022448"/>
    </source>
</evidence>
<proteinExistence type="inferred from homology"/>
<reference evidence="11" key="1">
    <citation type="submission" date="2021-03" db="EMBL/GenBank/DDBJ databases">
        <title>Proteiniclasticum marinus sp. nov., isolated from tidal flat sediment.</title>
        <authorList>
            <person name="Namirimu T."/>
            <person name="Yang J.-A."/>
            <person name="Yang S.-H."/>
            <person name="Kim Y.-J."/>
            <person name="Kwon K.K."/>
        </authorList>
    </citation>
    <scope>NUCLEOTIDE SEQUENCE</scope>
    <source>
        <strain evidence="11">SCR006</strain>
    </source>
</reference>
<evidence type="ECO:0000313" key="11">
    <source>
        <dbReference type="EMBL" id="MBO1264030.1"/>
    </source>
</evidence>
<feature type="domain" description="Tripartite ATP-independent periplasmic transporters DctQ component" evidence="10">
    <location>
        <begin position="24"/>
        <end position="152"/>
    </location>
</feature>
<evidence type="ECO:0000256" key="1">
    <source>
        <dbReference type="ARBA" id="ARBA00004429"/>
    </source>
</evidence>
<name>A0A939KJT7_9CLOT</name>
<dbReference type="PANTHER" id="PTHR35011:SF11">
    <property type="entry name" value="TRAP TRANSPORTER SMALL PERMEASE PROTEIN"/>
    <property type="match status" value="1"/>
</dbReference>
<dbReference type="RefSeq" id="WP_207598553.1">
    <property type="nucleotide sequence ID" value="NZ_JAFNJU010000002.1"/>
</dbReference>
<dbReference type="InterPro" id="IPR055348">
    <property type="entry name" value="DctQ"/>
</dbReference>
<dbReference type="GO" id="GO:0015740">
    <property type="term" value="P:C4-dicarboxylate transport"/>
    <property type="evidence" value="ECO:0007669"/>
    <property type="project" value="TreeGrafter"/>
</dbReference>
<keyword evidence="5 9" id="KW-0812">Transmembrane</keyword>
<protein>
    <submittedName>
        <fullName evidence="11">TRAP transporter small permease</fullName>
    </submittedName>
</protein>